<dbReference type="EMBL" id="FMVF01000013">
    <property type="protein sequence ID" value="SCY85628.1"/>
    <property type="molecule type" value="Genomic_DNA"/>
</dbReference>
<dbReference type="PROSITE" id="PS51841">
    <property type="entry name" value="LTD"/>
    <property type="match status" value="1"/>
</dbReference>
<name>A0A1G5JD46_9FLAO</name>
<dbReference type="InterPro" id="IPR036415">
    <property type="entry name" value="Lamin_tail_dom_sf"/>
</dbReference>
<feature type="chain" id="PRO_5011522852" evidence="2">
    <location>
        <begin position="19"/>
        <end position="1800"/>
    </location>
</feature>
<proteinExistence type="predicted"/>
<dbReference type="SUPFAM" id="SSF74853">
    <property type="entry name" value="Lamin A/C globular tail domain"/>
    <property type="match status" value="1"/>
</dbReference>
<sequence>MKKITFLLFLLWGLSLSAQNIVINEIITSNSSVNQDEDGSYQDWVELYNNGPAAVNLDGYGLSDDPLTPFKWVFPAVTVNPGEFLLVFCSDKNRVVVGQPLHTNWKISSDGETITLTIPGGAIADQVPPAVIAQNTSWGRLPDGTGAFENMITPTPGLANQGGTSNPVLDAPTFSHVAGFYPADFTLTLSAEPGATILYTLDGSEPDENNLGGTTYQYKTIYPENPGDPFGPFFTNTYQTLTYSAPIVISDRTSQPNKLTGISSTYDANPDYFPGYNVFKGTVVRVKAIMPGSDPSPVVTRNYFVSPQGTGRYSIPVISLSINEDKLFDYENGIYVAGKLFDDYRIDNPTDVPDYPIGNYTQKGSGFERRANFSYFVNGQQVLNQDIGIRVQGNYSRIYPNKSLNFYSRQEFGADKMNYKFFDDRDDLGYTRVVAKNGGSDYFNSFIKDALCAELLENINTVSEASQPAVTFINGEYWGMLTIREKYDDKFFKRKFDIPENEIELLENDGYQVEEGDNPHYLAMADYIANNSLVPEANYSYLKTQMDTESFTDYFITNIYLNNTDWPGNNIVFWRRNTAYTPGAPYGNDGRWRWAAHDMTATFSNPNHNNLAVATEPGGTDWPNPDWSTLQLRKLLENDTFKHDFITRFADLMNTTFLPSRVVAMVDEMKAEIEAEMPEQMPRWKGPEDLGDWNYFLNQERNFANNRPAPQRDQIRAKFGIAGNINATVDVSDVAHGFVKVNTIDIKQGTDGILAANPYPWTGIYFSDIPVKLKAEALPGYMFSHWTGDSNSTDAEITITSAVDFSVTAVFIPSGFSIEESEPIYFWWMSGAIPNDTPLLALNSSYEITADASIDFQSAFGEGYPFINGHPNWRKASMERRNKPTPINYRPDANNDAPYVAGDMKGLQITQPFQDNGLENTMVFNLSTAGYKDIKLSFAAMDENAAEAISVDYSVSAGEPIWITTGLSDTSLPLATNTFQLYEIDFSAISTTVDNANFKVRLRFTGPNMTAAAGNRVTFNNIALDGVRLPLIYPSPNVYTVGMPIADLVPQVAANVTAYSITGLPAGLSFDTVTGIISGTPTDVTPLATYTVTATNPGGSVSFGILITVNAVAPSDLSYNSPNVYTVGTMIADLIPTVTGTVDSYSIAPALPDGLSLDVSTGIISGTPTVVTPLTTYLVTATNTGGNTSFPVIITVNDVAPVDLSYPNPNVFTVGTAIANLTPTVTGTVDGYSITPALPDGLSLDATTGIISGTPNAVSAATAYTVTAANTGGTVAFEVVITVNAIAPMDLSYPNPNVFTVGTAIANLTPTVTGTVDGYSITPALPDGLSLDVSTGIISGTPNATSPNTTYLITASNTGGSTAFALFITINAIAPTELSYVSPNVYTVGTAIADLTPAVVGEVDSYTVWPTLPDGLSLDATTGIISGTPSAVTPLTTYLVTATNTGGNTSFPVIITINAVAPLDLVYDSPNVYTVGTTIANLAPSVTGDVESYAVSPSLPAGLSLDVNTGVISGTPTVVTPLAAYTVTATNTGGNTSFPVIISVNDVAPTGLSYDTPTVVTVNTPLTLVPAANGNISGYTLNGTLPVGVVFDSSTGIISGTPTVVMPETTYTVTASNSGGSISFVLTIAVIDVAPAALSYPSPNLFNVGEVIASLMPTVNGNVVGYSVWPALPDGLSLDATTGIISGTPTTVTPETIYTVTATNSGGSVTFDVVITVDEELSAVGHRIDHFVVYPNPFYDRIYVKGINGKVDFSLFSADGKLIRQGQTNQSELMLPDLPNGIYLLRLSADGVQTVKIVKQ</sequence>
<evidence type="ECO:0000313" key="4">
    <source>
        <dbReference type="EMBL" id="SCY85628.1"/>
    </source>
</evidence>
<dbReference type="InterPro" id="IPR026876">
    <property type="entry name" value="Fn3_assoc_repeat"/>
</dbReference>
<dbReference type="GO" id="GO:0005509">
    <property type="term" value="F:calcium ion binding"/>
    <property type="evidence" value="ECO:0007669"/>
    <property type="project" value="InterPro"/>
</dbReference>
<dbReference type="Pfam" id="PF13287">
    <property type="entry name" value="Fn3_assoc"/>
    <property type="match status" value="1"/>
</dbReference>
<dbReference type="InterPro" id="IPR014867">
    <property type="entry name" value="Spore_coat_CotH_CotH2/3/7"/>
</dbReference>
<dbReference type="GO" id="GO:0016020">
    <property type="term" value="C:membrane"/>
    <property type="evidence" value="ECO:0007669"/>
    <property type="project" value="InterPro"/>
</dbReference>
<dbReference type="Proteomes" id="UP000199354">
    <property type="component" value="Unassembled WGS sequence"/>
</dbReference>
<feature type="domain" description="LTD" evidence="3">
    <location>
        <begin position="5"/>
        <end position="140"/>
    </location>
</feature>
<organism evidence="4 5">
    <name type="scientific">Flavobacterium caeni</name>
    <dbReference type="NCBI Taxonomy" id="490189"/>
    <lineage>
        <taxon>Bacteria</taxon>
        <taxon>Pseudomonadati</taxon>
        <taxon>Bacteroidota</taxon>
        <taxon>Flavobacteriia</taxon>
        <taxon>Flavobacteriales</taxon>
        <taxon>Flavobacteriaceae</taxon>
        <taxon>Flavobacterium</taxon>
    </lineage>
</organism>
<dbReference type="InterPro" id="IPR013783">
    <property type="entry name" value="Ig-like_fold"/>
</dbReference>
<dbReference type="Pfam" id="PF00932">
    <property type="entry name" value="LTD"/>
    <property type="match status" value="1"/>
</dbReference>
<dbReference type="InterPro" id="IPR026444">
    <property type="entry name" value="Secre_tail"/>
</dbReference>
<dbReference type="RefSeq" id="WP_170826866.1">
    <property type="nucleotide sequence ID" value="NZ_FMVF01000013.1"/>
</dbReference>
<dbReference type="Pfam" id="PF08757">
    <property type="entry name" value="CotH"/>
    <property type="match status" value="1"/>
</dbReference>
<dbReference type="SUPFAM" id="SSF49313">
    <property type="entry name" value="Cadherin-like"/>
    <property type="match status" value="5"/>
</dbReference>
<feature type="signal peptide" evidence="2">
    <location>
        <begin position="1"/>
        <end position="18"/>
    </location>
</feature>
<evidence type="ECO:0000256" key="1">
    <source>
        <dbReference type="ARBA" id="ARBA00022729"/>
    </source>
</evidence>
<dbReference type="InterPro" id="IPR001322">
    <property type="entry name" value="Lamin_tail_dom"/>
</dbReference>
<gene>
    <name evidence="4" type="ORF">SAMN02927903_02615</name>
</gene>
<accession>A0A1G5JD46</accession>
<evidence type="ECO:0000313" key="5">
    <source>
        <dbReference type="Proteomes" id="UP000199354"/>
    </source>
</evidence>
<dbReference type="NCBIfam" id="TIGR04183">
    <property type="entry name" value="Por_Secre_tail"/>
    <property type="match status" value="1"/>
</dbReference>
<dbReference type="InterPro" id="IPR015919">
    <property type="entry name" value="Cadherin-like_sf"/>
</dbReference>
<evidence type="ECO:0000256" key="2">
    <source>
        <dbReference type="SAM" id="SignalP"/>
    </source>
</evidence>
<protein>
    <submittedName>
        <fullName evidence="4">Por secretion system C-terminal sorting domain-containing protein</fullName>
    </submittedName>
</protein>
<dbReference type="Pfam" id="PF18962">
    <property type="entry name" value="Por_Secre_tail"/>
    <property type="match status" value="1"/>
</dbReference>
<keyword evidence="1 2" id="KW-0732">Signal</keyword>
<keyword evidence="5" id="KW-1185">Reference proteome</keyword>
<dbReference type="Gene3D" id="2.60.40.10">
    <property type="entry name" value="Immunoglobulins"/>
    <property type="match status" value="8"/>
</dbReference>
<reference evidence="4 5" key="1">
    <citation type="submission" date="2016-10" db="EMBL/GenBank/DDBJ databases">
        <authorList>
            <person name="de Groot N.N."/>
        </authorList>
    </citation>
    <scope>NUCLEOTIDE SEQUENCE [LARGE SCALE GENOMIC DNA]</scope>
    <source>
        <strain evidence="4 5">CGMCC 1.7031</strain>
    </source>
</reference>
<dbReference type="Pfam" id="PF05345">
    <property type="entry name" value="He_PIG"/>
    <property type="match status" value="8"/>
</dbReference>
<evidence type="ECO:0000259" key="3">
    <source>
        <dbReference type="PROSITE" id="PS51841"/>
    </source>
</evidence>